<dbReference type="GO" id="GO:0016705">
    <property type="term" value="F:oxidoreductase activity, acting on paired donors, with incorporation or reduction of molecular oxygen"/>
    <property type="evidence" value="ECO:0007669"/>
    <property type="project" value="InterPro"/>
</dbReference>
<evidence type="ECO:0000256" key="1">
    <source>
        <dbReference type="ARBA" id="ARBA00010617"/>
    </source>
</evidence>
<evidence type="ECO:0000256" key="5">
    <source>
        <dbReference type="ARBA" id="ARBA00023004"/>
    </source>
</evidence>
<gene>
    <name evidence="9" type="primary">TBXAS1_28</name>
    <name evidence="9" type="ORF">OS493_028334</name>
</gene>
<evidence type="ECO:0000256" key="6">
    <source>
        <dbReference type="ARBA" id="ARBA00043906"/>
    </source>
</evidence>
<dbReference type="PRINTS" id="PR00463">
    <property type="entry name" value="EP450I"/>
</dbReference>
<keyword evidence="5 7" id="KW-0408">Iron</keyword>
<dbReference type="PANTHER" id="PTHR24302:SF15">
    <property type="entry name" value="FATTY-ACID PEROXYGENASE"/>
    <property type="match status" value="1"/>
</dbReference>
<keyword evidence="10" id="KW-1185">Reference proteome</keyword>
<comment type="caution">
    <text evidence="9">The sequence shown here is derived from an EMBL/GenBank/DDBJ whole genome shotgun (WGS) entry which is preliminary data.</text>
</comment>
<dbReference type="InterPro" id="IPR001128">
    <property type="entry name" value="Cyt_P450"/>
</dbReference>
<feature type="binding site" description="axial binding residue" evidence="7">
    <location>
        <position position="94"/>
    </location>
    <ligand>
        <name>heme</name>
        <dbReference type="ChEBI" id="CHEBI:30413"/>
    </ligand>
    <ligandPart>
        <name>Fe</name>
        <dbReference type="ChEBI" id="CHEBI:18248"/>
    </ligandPart>
</feature>
<dbReference type="InterPro" id="IPR050705">
    <property type="entry name" value="Cytochrome_P450_3A"/>
</dbReference>
<accession>A0A9W9Y9K5</accession>
<dbReference type="PROSITE" id="PS00086">
    <property type="entry name" value="CYTOCHROME_P450"/>
    <property type="match status" value="1"/>
</dbReference>
<dbReference type="GO" id="GO:0020037">
    <property type="term" value="F:heme binding"/>
    <property type="evidence" value="ECO:0007669"/>
    <property type="project" value="InterPro"/>
</dbReference>
<reference evidence="9" key="1">
    <citation type="submission" date="2023-01" db="EMBL/GenBank/DDBJ databases">
        <title>Genome assembly of the deep-sea coral Lophelia pertusa.</title>
        <authorList>
            <person name="Herrera S."/>
            <person name="Cordes E."/>
        </authorList>
    </citation>
    <scope>NUCLEOTIDE SEQUENCE</scope>
    <source>
        <strain evidence="9">USNM1676648</strain>
        <tissue evidence="9">Polyp</tissue>
    </source>
</reference>
<proteinExistence type="inferred from homology"/>
<dbReference type="InterPro" id="IPR036396">
    <property type="entry name" value="Cyt_P450_sf"/>
</dbReference>
<evidence type="ECO:0000256" key="8">
    <source>
        <dbReference type="RuleBase" id="RU000461"/>
    </source>
</evidence>
<name>A0A9W9Y9K5_9CNID</name>
<dbReference type="AlphaFoldDB" id="A0A9W9Y9K5"/>
<comment type="cofactor">
    <cofactor evidence="7">
        <name>heme</name>
        <dbReference type="ChEBI" id="CHEBI:30413"/>
    </cofactor>
</comment>
<evidence type="ECO:0000313" key="10">
    <source>
        <dbReference type="Proteomes" id="UP001163046"/>
    </source>
</evidence>
<dbReference type="EMBL" id="MU827804">
    <property type="protein sequence ID" value="KAJ7326076.1"/>
    <property type="molecule type" value="Genomic_DNA"/>
</dbReference>
<dbReference type="GO" id="GO:0008395">
    <property type="term" value="F:steroid hydroxylase activity"/>
    <property type="evidence" value="ECO:0007669"/>
    <property type="project" value="TreeGrafter"/>
</dbReference>
<evidence type="ECO:0000256" key="4">
    <source>
        <dbReference type="ARBA" id="ARBA00023002"/>
    </source>
</evidence>
<dbReference type="Proteomes" id="UP001163046">
    <property type="component" value="Unassembled WGS sequence"/>
</dbReference>
<dbReference type="GO" id="GO:0005506">
    <property type="term" value="F:iron ion binding"/>
    <property type="evidence" value="ECO:0007669"/>
    <property type="project" value="InterPro"/>
</dbReference>
<dbReference type="SUPFAM" id="SSF48264">
    <property type="entry name" value="Cytochrome P450"/>
    <property type="match status" value="1"/>
</dbReference>
<sequence>MCKASGTWIKSCARSYVSVVLSLSFDAAAKKTLFTKVFGFPRELTLMSFRMCCIGTPKSGDNPLEFNPENFSSEAKEKRDPYSFLPFGTGPRQCIGMRLALMEIKLGLMKIMQAIQV</sequence>
<evidence type="ECO:0000256" key="3">
    <source>
        <dbReference type="ARBA" id="ARBA00022723"/>
    </source>
</evidence>
<keyword evidence="4 8" id="KW-0560">Oxidoreductase</keyword>
<evidence type="ECO:0000256" key="7">
    <source>
        <dbReference type="PIRSR" id="PIRSR602401-1"/>
    </source>
</evidence>
<dbReference type="InterPro" id="IPR017972">
    <property type="entry name" value="Cyt_P450_CS"/>
</dbReference>
<evidence type="ECO:0000256" key="2">
    <source>
        <dbReference type="ARBA" id="ARBA00022617"/>
    </source>
</evidence>
<dbReference type="OrthoDB" id="1470350at2759"/>
<evidence type="ECO:0000313" key="9">
    <source>
        <dbReference type="EMBL" id="KAJ7326076.1"/>
    </source>
</evidence>
<dbReference type="PANTHER" id="PTHR24302">
    <property type="entry name" value="CYTOCHROME P450 FAMILY 3"/>
    <property type="match status" value="1"/>
</dbReference>
<comment type="similarity">
    <text evidence="1 8">Belongs to the cytochrome P450 family.</text>
</comment>
<organism evidence="9 10">
    <name type="scientific">Desmophyllum pertusum</name>
    <dbReference type="NCBI Taxonomy" id="174260"/>
    <lineage>
        <taxon>Eukaryota</taxon>
        <taxon>Metazoa</taxon>
        <taxon>Cnidaria</taxon>
        <taxon>Anthozoa</taxon>
        <taxon>Hexacorallia</taxon>
        <taxon>Scleractinia</taxon>
        <taxon>Caryophylliina</taxon>
        <taxon>Caryophylliidae</taxon>
        <taxon>Desmophyllum</taxon>
    </lineage>
</organism>
<dbReference type="Pfam" id="PF00067">
    <property type="entry name" value="p450"/>
    <property type="match status" value="1"/>
</dbReference>
<keyword evidence="3 7" id="KW-0479">Metal-binding</keyword>
<keyword evidence="2 7" id="KW-0349">Heme</keyword>
<dbReference type="Gene3D" id="1.10.630.10">
    <property type="entry name" value="Cytochrome P450"/>
    <property type="match status" value="1"/>
</dbReference>
<keyword evidence="8" id="KW-0503">Monooxygenase</keyword>
<protein>
    <submittedName>
        <fullName evidence="9">Thromboxane-A synthase</fullName>
    </submittedName>
</protein>
<comment type="function">
    <text evidence="6">Cytochromes P450 are a group of heme-thiolate monooxygenases. They oxidize a variety of structurally unrelated compounds, including steroids, fatty acids, and xenobiotics.</text>
</comment>
<dbReference type="InterPro" id="IPR002401">
    <property type="entry name" value="Cyt_P450_E_grp-I"/>
</dbReference>